<protein>
    <recommendedName>
        <fullName evidence="3">RNase H type-1 domain-containing protein</fullName>
    </recommendedName>
</protein>
<dbReference type="AlphaFoldDB" id="A0A7J8WH85"/>
<evidence type="ECO:0000313" key="2">
    <source>
        <dbReference type="Proteomes" id="UP000593577"/>
    </source>
</evidence>
<dbReference type="Proteomes" id="UP000593577">
    <property type="component" value="Unassembled WGS sequence"/>
</dbReference>
<dbReference type="EMBL" id="JABFAA010000001">
    <property type="protein sequence ID" value="MBA0674417.1"/>
    <property type="molecule type" value="Genomic_DNA"/>
</dbReference>
<evidence type="ECO:0000313" key="1">
    <source>
        <dbReference type="EMBL" id="MBA0674417.1"/>
    </source>
</evidence>
<keyword evidence="2" id="KW-1185">Reference proteome</keyword>
<accession>A0A7J8WH85</accession>
<reference evidence="1 2" key="1">
    <citation type="journal article" date="2019" name="Genome Biol. Evol.">
        <title>Insights into the evolution of the New World diploid cottons (Gossypium, subgenus Houzingenia) based on genome sequencing.</title>
        <authorList>
            <person name="Grover C.E."/>
            <person name="Arick M.A. 2nd"/>
            <person name="Thrash A."/>
            <person name="Conover J.L."/>
            <person name="Sanders W.S."/>
            <person name="Peterson D.G."/>
            <person name="Frelichowski J.E."/>
            <person name="Scheffler J.A."/>
            <person name="Scheffler B.E."/>
            <person name="Wendel J.F."/>
        </authorList>
    </citation>
    <scope>NUCLEOTIDE SEQUENCE [LARGE SCALE GENOMIC DNA]</scope>
    <source>
        <strain evidence="1">185</strain>
        <tissue evidence="1">Leaf</tissue>
    </source>
</reference>
<proteinExistence type="predicted"/>
<evidence type="ECO:0008006" key="3">
    <source>
        <dbReference type="Google" id="ProtNLM"/>
    </source>
</evidence>
<gene>
    <name evidence="1" type="ORF">Goari_016017</name>
</gene>
<organism evidence="1 2">
    <name type="scientific">Gossypium aridum</name>
    <name type="common">American cotton</name>
    <name type="synonym">Erioxylum aridum</name>
    <dbReference type="NCBI Taxonomy" id="34290"/>
    <lineage>
        <taxon>Eukaryota</taxon>
        <taxon>Viridiplantae</taxon>
        <taxon>Streptophyta</taxon>
        <taxon>Embryophyta</taxon>
        <taxon>Tracheophyta</taxon>
        <taxon>Spermatophyta</taxon>
        <taxon>Magnoliopsida</taxon>
        <taxon>eudicotyledons</taxon>
        <taxon>Gunneridae</taxon>
        <taxon>Pentapetalae</taxon>
        <taxon>rosids</taxon>
        <taxon>malvids</taxon>
        <taxon>Malvales</taxon>
        <taxon>Malvaceae</taxon>
        <taxon>Malvoideae</taxon>
        <taxon>Gossypium</taxon>
    </lineage>
</organism>
<comment type="caution">
    <text evidence="1">The sequence shown here is derived from an EMBL/GenBank/DDBJ whole genome shotgun (WGS) entry which is preliminary data.</text>
</comment>
<sequence length="77" mass="8680">MLVETILTGGAAESRLHELQSIHQLLCHNWKVHVRHISRSHNRVADHMAKIPVASTSNIRIFDRPNSSAEFADGRSK</sequence>
<name>A0A7J8WH85_GOSAI</name>